<reference evidence="8" key="2">
    <citation type="journal article" date="2021" name="Microbiology">
        <title>Metagenomic Analysis of the Microbial Community in the Underground Coal Fire Area (Kemerovo Region, Russia) Revealed Predominance of Thermophilic Members of the Phyla Deinococcus-thermus, Aquificae, and Firmicutes.</title>
        <authorList>
            <person name="Kadnikov V."/>
            <person name="Mardanov A.V."/>
            <person name="Beletsky A.V."/>
            <person name="Karnachuk O.V."/>
            <person name="Ravin N.V."/>
        </authorList>
    </citation>
    <scope>NUCLEOTIDE SEQUENCE</scope>
    <source>
        <strain evidence="8">RBS10-49</strain>
    </source>
</reference>
<evidence type="ECO:0000256" key="1">
    <source>
        <dbReference type="ARBA" id="ARBA00001936"/>
    </source>
</evidence>
<evidence type="ECO:0000259" key="7">
    <source>
        <dbReference type="SMART" id="SM01329"/>
    </source>
</evidence>
<dbReference type="EC" id="1.1.1.85" evidence="8"/>
<evidence type="ECO:0000256" key="5">
    <source>
        <dbReference type="ARBA" id="ARBA00023027"/>
    </source>
</evidence>
<comment type="cofactor">
    <cofactor evidence="1">
        <name>Mn(2+)</name>
        <dbReference type="ChEBI" id="CHEBI:29035"/>
    </cofactor>
</comment>
<protein>
    <submittedName>
        <fullName evidence="8">3-isopropylmalate dehydrogenase</fullName>
        <ecNumber evidence="8">1.1.1.85</ecNumber>
    </submittedName>
    <submittedName>
        <fullName evidence="10">Tartrate dehydrogenase</fullName>
    </submittedName>
</protein>
<dbReference type="Pfam" id="PF00180">
    <property type="entry name" value="Iso_dh"/>
    <property type="match status" value="1"/>
</dbReference>
<dbReference type="SMART" id="SM01329">
    <property type="entry name" value="Iso_dh"/>
    <property type="match status" value="1"/>
</dbReference>
<keyword evidence="4 8" id="KW-0560">Oxidoreductase</keyword>
<dbReference type="Proteomes" id="UP000748108">
    <property type="component" value="Unassembled WGS sequence"/>
</dbReference>
<feature type="domain" description="Isopropylmalate dehydrogenase-like" evidence="7">
    <location>
        <begin position="6"/>
        <end position="369"/>
    </location>
</feature>
<keyword evidence="3" id="KW-0479">Metal-binding</keyword>
<dbReference type="PANTHER" id="PTHR43275">
    <property type="entry name" value="D-MALATE DEHYDROGENASE [DECARBOXYLATING]"/>
    <property type="match status" value="1"/>
</dbReference>
<evidence type="ECO:0000256" key="6">
    <source>
        <dbReference type="ARBA" id="ARBA00023211"/>
    </source>
</evidence>
<evidence type="ECO:0000313" key="10">
    <source>
        <dbReference type="EMBL" id="OAR05185.1"/>
    </source>
</evidence>
<dbReference type="STRING" id="1484.SA87_05295"/>
<evidence type="ECO:0000313" key="11">
    <source>
        <dbReference type="Proteomes" id="UP000243024"/>
    </source>
</evidence>
<dbReference type="GO" id="GO:0003862">
    <property type="term" value="F:3-isopropylmalate dehydrogenase activity"/>
    <property type="evidence" value="ECO:0007669"/>
    <property type="project" value="UniProtKB-EC"/>
</dbReference>
<sequence>MSKTYRIAAIPGDGIGPEVLEIGMEVLTAAVNTLSAGRLQFDLFPWGSEYYLQHGRMMPENALEILKAYDAIYLGAIGDPRVPDHLSLEMLLDLRKGFDQYVNLRPVKLLPGVESPVRLKPGETVDFVVVRENTEGEYSRLGGRFKVGTADEVAVQTSIFTRKGTERVMRYAFDLARRRAEERAREGVEVKEGGGTAGGPRPMVTNCTKSNALNYSMVFWDEVYAAVAAEYPDVHRDQALVDALAMWLVRRPAYYDVIVSSNLFGDILTDLAAAIQGGMGIAAGGNINPERTYPSMFEPIHGSAPRYKGQNRANPIAAIWAGSMMLEHLGETAAARLVMKAVEDVLAEGRYRTSDLGGTSSTTEVGEAIKKTIRKKGDALIR</sequence>
<organism evidence="10 11">
    <name type="scientific">Hydrogenibacillus schlegelii</name>
    <name type="common">Bacillus schlegelii</name>
    <dbReference type="NCBI Taxonomy" id="1484"/>
    <lineage>
        <taxon>Bacteria</taxon>
        <taxon>Bacillati</taxon>
        <taxon>Bacillota</taxon>
        <taxon>Bacilli</taxon>
        <taxon>Bacillales</taxon>
        <taxon>Bacillales Family X. Incertae Sedis</taxon>
        <taxon>Hydrogenibacillus</taxon>
    </lineage>
</organism>
<dbReference type="EMBL" id="JAHHQF010000057">
    <property type="protein sequence ID" value="MBT9282446.1"/>
    <property type="molecule type" value="Genomic_DNA"/>
</dbReference>
<dbReference type="PANTHER" id="PTHR43275:SF1">
    <property type="entry name" value="D-MALATE DEHYDROGENASE [DECARBOXYLATING]"/>
    <property type="match status" value="1"/>
</dbReference>
<dbReference type="OrthoDB" id="9806254at2"/>
<dbReference type="Gene3D" id="3.40.718.10">
    <property type="entry name" value="Isopropylmalate Dehydrogenase"/>
    <property type="match status" value="1"/>
</dbReference>
<dbReference type="NCBIfam" id="NF002898">
    <property type="entry name" value="PRK03437.1"/>
    <property type="match status" value="1"/>
</dbReference>
<dbReference type="InterPro" id="IPR019818">
    <property type="entry name" value="IsoCit/isopropylmalate_DH_CS"/>
</dbReference>
<dbReference type="InterPro" id="IPR050501">
    <property type="entry name" value="ICDH/IPMDH"/>
</dbReference>
<keyword evidence="5" id="KW-0520">NAD</keyword>
<dbReference type="RefSeq" id="WP_066198367.1">
    <property type="nucleotide sequence ID" value="NZ_CBCSAS010000022.1"/>
</dbReference>
<dbReference type="Proteomes" id="UP000243024">
    <property type="component" value="Unassembled WGS sequence"/>
</dbReference>
<evidence type="ECO:0000256" key="2">
    <source>
        <dbReference type="ARBA" id="ARBA00001946"/>
    </source>
</evidence>
<evidence type="ECO:0000313" key="8">
    <source>
        <dbReference type="EMBL" id="MBT9281379.1"/>
    </source>
</evidence>
<comment type="cofactor">
    <cofactor evidence="2">
        <name>Mg(2+)</name>
        <dbReference type="ChEBI" id="CHEBI:18420"/>
    </cofactor>
</comment>
<dbReference type="GO" id="GO:0051287">
    <property type="term" value="F:NAD binding"/>
    <property type="evidence" value="ECO:0007669"/>
    <property type="project" value="InterPro"/>
</dbReference>
<proteinExistence type="predicted"/>
<accession>A0A132MGV2</accession>
<dbReference type="PROSITE" id="PS00470">
    <property type="entry name" value="IDH_IMDH"/>
    <property type="match status" value="1"/>
</dbReference>
<reference evidence="10 11" key="1">
    <citation type="submission" date="2015-09" db="EMBL/GenBank/DDBJ databases">
        <title>Draft genome sequence of Hydrogenibacillus schlegelii DSM 2000.</title>
        <authorList>
            <person name="Hemp J."/>
        </authorList>
    </citation>
    <scope>NUCLEOTIDE SEQUENCE [LARGE SCALE GENOMIC DNA]</scope>
    <source>
        <strain evidence="10 11">MA 48</strain>
    </source>
</reference>
<name>A0A132MGV2_HYDSH</name>
<dbReference type="AlphaFoldDB" id="A0A132MGV2"/>
<evidence type="ECO:0000256" key="3">
    <source>
        <dbReference type="ARBA" id="ARBA00022723"/>
    </source>
</evidence>
<dbReference type="SUPFAM" id="SSF53659">
    <property type="entry name" value="Isocitrate/Isopropylmalate dehydrogenase-like"/>
    <property type="match status" value="1"/>
</dbReference>
<keyword evidence="6" id="KW-0464">Manganese</keyword>
<dbReference type="EMBL" id="JXBB01000003">
    <property type="protein sequence ID" value="OAR05185.1"/>
    <property type="molecule type" value="Genomic_DNA"/>
</dbReference>
<keyword evidence="11" id="KW-1185">Reference proteome</keyword>
<evidence type="ECO:0000256" key="4">
    <source>
        <dbReference type="ARBA" id="ARBA00023002"/>
    </source>
</evidence>
<dbReference type="GO" id="GO:0000287">
    <property type="term" value="F:magnesium ion binding"/>
    <property type="evidence" value="ECO:0007669"/>
    <property type="project" value="InterPro"/>
</dbReference>
<dbReference type="InterPro" id="IPR024084">
    <property type="entry name" value="IsoPropMal-DH-like_dom"/>
</dbReference>
<comment type="caution">
    <text evidence="10">The sequence shown here is derived from an EMBL/GenBank/DDBJ whole genome shotgun (WGS) entry which is preliminary data.</text>
</comment>
<dbReference type="EMBL" id="JAHHQF010000038">
    <property type="protein sequence ID" value="MBT9281379.1"/>
    <property type="molecule type" value="Genomic_DNA"/>
</dbReference>
<evidence type="ECO:0000313" key="9">
    <source>
        <dbReference type="EMBL" id="MBT9282446.1"/>
    </source>
</evidence>
<gene>
    <name evidence="8" type="ORF">KM312_01760</name>
    <name evidence="9" type="ORF">KM312_07300</name>
    <name evidence="10" type="ORF">SA87_05295</name>
</gene>